<dbReference type="Pfam" id="PF03721">
    <property type="entry name" value="UDPG_MGDP_dh_N"/>
    <property type="match status" value="1"/>
</dbReference>
<dbReference type="InterPro" id="IPR036291">
    <property type="entry name" value="NAD(P)-bd_dom_sf"/>
</dbReference>
<dbReference type="SUPFAM" id="SSF51735">
    <property type="entry name" value="NAD(P)-binding Rossmann-fold domains"/>
    <property type="match status" value="1"/>
</dbReference>
<keyword evidence="1 6" id="KW-0560">Oxidoreductase</keyword>
<feature type="compositionally biased region" description="Basic and acidic residues" evidence="4">
    <location>
        <begin position="1"/>
        <end position="12"/>
    </location>
</feature>
<dbReference type="PIRSF" id="PIRSF000124">
    <property type="entry name" value="UDPglc_GDPman_dh"/>
    <property type="match status" value="1"/>
</dbReference>
<name>A0A517ZLF8_9PLAN</name>
<dbReference type="PIRSF" id="PIRSF500136">
    <property type="entry name" value="UDP_ManNAc_DH"/>
    <property type="match status" value="1"/>
</dbReference>
<dbReference type="InterPro" id="IPR008927">
    <property type="entry name" value="6-PGluconate_DH-like_C_sf"/>
</dbReference>
<dbReference type="InterPro" id="IPR001732">
    <property type="entry name" value="UDP-Glc/GDP-Man_DH_N"/>
</dbReference>
<keyword evidence="7" id="KW-1185">Reference proteome</keyword>
<feature type="region of interest" description="Disordered" evidence="4">
    <location>
        <begin position="1"/>
        <end position="23"/>
    </location>
</feature>
<comment type="similarity">
    <text evidence="3">Belongs to the UDP-glucose/GDP-mannose dehydrogenase family.</text>
</comment>
<evidence type="ECO:0000256" key="3">
    <source>
        <dbReference type="PIRNR" id="PIRNR000124"/>
    </source>
</evidence>
<reference evidence="6 7" key="1">
    <citation type="submission" date="2019-02" db="EMBL/GenBank/DDBJ databases">
        <title>Deep-cultivation of Planctomycetes and their phenomic and genomic characterization uncovers novel biology.</title>
        <authorList>
            <person name="Wiegand S."/>
            <person name="Jogler M."/>
            <person name="Boedeker C."/>
            <person name="Pinto D."/>
            <person name="Vollmers J."/>
            <person name="Rivas-Marin E."/>
            <person name="Kohn T."/>
            <person name="Peeters S.H."/>
            <person name="Heuer A."/>
            <person name="Rast P."/>
            <person name="Oberbeckmann S."/>
            <person name="Bunk B."/>
            <person name="Jeske O."/>
            <person name="Meyerdierks A."/>
            <person name="Storesund J.E."/>
            <person name="Kallscheuer N."/>
            <person name="Luecker S."/>
            <person name="Lage O.M."/>
            <person name="Pohl T."/>
            <person name="Merkel B.J."/>
            <person name="Hornburger P."/>
            <person name="Mueller R.-W."/>
            <person name="Bruemmer F."/>
            <person name="Labrenz M."/>
            <person name="Spormann A.M."/>
            <person name="Op den Camp H."/>
            <person name="Overmann J."/>
            <person name="Amann R."/>
            <person name="Jetten M.S.M."/>
            <person name="Mascher T."/>
            <person name="Medema M.H."/>
            <person name="Devos D.P."/>
            <person name="Kaster A.-K."/>
            <person name="Ovreas L."/>
            <person name="Rohde M."/>
            <person name="Galperin M.Y."/>
            <person name="Jogler C."/>
        </authorList>
    </citation>
    <scope>NUCLEOTIDE SEQUENCE [LARGE SCALE GENOMIC DNA]</scope>
    <source>
        <strain evidence="6 7">Mal52</strain>
    </source>
</reference>
<dbReference type="Pfam" id="PF03720">
    <property type="entry name" value="UDPG_MGDP_dh_C"/>
    <property type="match status" value="1"/>
</dbReference>
<dbReference type="SUPFAM" id="SSF48179">
    <property type="entry name" value="6-phosphogluconate dehydrogenase C-terminal domain-like"/>
    <property type="match status" value="1"/>
</dbReference>
<evidence type="ECO:0000256" key="4">
    <source>
        <dbReference type="SAM" id="MobiDB-lite"/>
    </source>
</evidence>
<evidence type="ECO:0000313" key="6">
    <source>
        <dbReference type="EMBL" id="QDU43321.1"/>
    </source>
</evidence>
<feature type="domain" description="UDP-glucose/GDP-mannose dehydrogenase C-terminal" evidence="5">
    <location>
        <begin position="335"/>
        <end position="428"/>
    </location>
</feature>
<dbReference type="SMART" id="SM00984">
    <property type="entry name" value="UDPG_MGDP_dh_C"/>
    <property type="match status" value="1"/>
</dbReference>
<evidence type="ECO:0000259" key="5">
    <source>
        <dbReference type="SMART" id="SM00984"/>
    </source>
</evidence>
<dbReference type="KEGG" id="sdyn:Mal52_17930"/>
<dbReference type="InterPro" id="IPR014027">
    <property type="entry name" value="UDP-Glc/GDP-Man_DH_C"/>
</dbReference>
<dbReference type="InterPro" id="IPR036220">
    <property type="entry name" value="UDP-Glc/GDP-Man_DH_C_sf"/>
</dbReference>
<dbReference type="PANTHER" id="PTHR43491:SF1">
    <property type="entry name" value="UDP-N-ACETYL-D-MANNOSAMINE DEHYDROGENASE"/>
    <property type="match status" value="1"/>
</dbReference>
<evidence type="ECO:0000256" key="2">
    <source>
        <dbReference type="ARBA" id="ARBA00023027"/>
    </source>
</evidence>
<organism evidence="6 7">
    <name type="scientific">Symmachiella dynata</name>
    <dbReference type="NCBI Taxonomy" id="2527995"/>
    <lineage>
        <taxon>Bacteria</taxon>
        <taxon>Pseudomonadati</taxon>
        <taxon>Planctomycetota</taxon>
        <taxon>Planctomycetia</taxon>
        <taxon>Planctomycetales</taxon>
        <taxon>Planctomycetaceae</taxon>
        <taxon>Symmachiella</taxon>
    </lineage>
</organism>
<dbReference type="Pfam" id="PF00984">
    <property type="entry name" value="UDPG_MGDP_dh"/>
    <property type="match status" value="1"/>
</dbReference>
<dbReference type="NCBIfam" id="NF008286">
    <property type="entry name" value="PRK11064.1"/>
    <property type="match status" value="1"/>
</dbReference>
<dbReference type="InterPro" id="IPR028359">
    <property type="entry name" value="UDP_ManNAc/GlcNAc_DH"/>
</dbReference>
<dbReference type="Proteomes" id="UP000319383">
    <property type="component" value="Chromosome"/>
</dbReference>
<evidence type="ECO:0000256" key="1">
    <source>
        <dbReference type="ARBA" id="ARBA00023002"/>
    </source>
</evidence>
<sequence>MTSELQSHKDTDAVSESRSGGQGQGLFPTASVCVVGLGYIGLPTASILASKGYQVAGVDVREEVVETINRGEIHIEEPDLDVLVKAVVANNRLKAIREPQPADVFIICVPTPFTGDHKPDLSYVEKASKAIRPHVRPGNLIILESTSPPRTTEDVVAKHAVPDGMVVGKDVFVAHCPERVLPGRILIEAVENDRVIGGMTPACTQKTKSFYQSFVTGEVMATTAVSAELTKLVENSFRDVNIAFANELSILCDHFDVDTWEIIEMANRHPRVNILSPGPGVGGHCISVDPWFLVDAAPELTNLIRTAREVNESKPQHVINKVLELSARFTNPVIGCLGLTYKSDVDDLRESPSLDITRALMNSDAGEVLACDPLITEDQFSEFPLHSLDEVLKRSTLIVLLTDHQQFREISPAVLHEKVVVDTRGIWR</sequence>
<dbReference type="GO" id="GO:0016628">
    <property type="term" value="F:oxidoreductase activity, acting on the CH-CH group of donors, NAD or NADP as acceptor"/>
    <property type="evidence" value="ECO:0007669"/>
    <property type="project" value="InterPro"/>
</dbReference>
<dbReference type="PANTHER" id="PTHR43491">
    <property type="entry name" value="UDP-N-ACETYL-D-MANNOSAMINE DEHYDROGENASE"/>
    <property type="match status" value="1"/>
</dbReference>
<dbReference type="EC" id="1.1.1.136" evidence="6"/>
<dbReference type="InterPro" id="IPR014026">
    <property type="entry name" value="UDP-Glc/GDP-Man_DH_dimer"/>
</dbReference>
<dbReference type="GO" id="GO:0000271">
    <property type="term" value="P:polysaccharide biosynthetic process"/>
    <property type="evidence" value="ECO:0007669"/>
    <property type="project" value="InterPro"/>
</dbReference>
<dbReference type="InterPro" id="IPR017476">
    <property type="entry name" value="UDP-Glc/GDP-Man"/>
</dbReference>
<dbReference type="Gene3D" id="3.40.50.720">
    <property type="entry name" value="NAD(P)-binding Rossmann-like Domain"/>
    <property type="match status" value="2"/>
</dbReference>
<dbReference type="EMBL" id="CP036276">
    <property type="protein sequence ID" value="QDU43321.1"/>
    <property type="molecule type" value="Genomic_DNA"/>
</dbReference>
<gene>
    <name evidence="6" type="primary">wbpA_1</name>
    <name evidence="6" type="ORF">Mal52_17930</name>
</gene>
<evidence type="ECO:0000313" key="7">
    <source>
        <dbReference type="Proteomes" id="UP000319383"/>
    </source>
</evidence>
<protein>
    <submittedName>
        <fullName evidence="6">UDP-N-acetyl-D-glucosamine 6-dehydrogenase</fullName>
        <ecNumber evidence="6">1.1.1.136</ecNumber>
    </submittedName>
</protein>
<dbReference type="SUPFAM" id="SSF52413">
    <property type="entry name" value="UDP-glucose/GDP-mannose dehydrogenase C-terminal domain"/>
    <property type="match status" value="1"/>
</dbReference>
<dbReference type="GO" id="GO:0047004">
    <property type="term" value="F:UDP-N-acetylglucosamine 6-dehydrogenase activity"/>
    <property type="evidence" value="ECO:0007669"/>
    <property type="project" value="UniProtKB-EC"/>
</dbReference>
<proteinExistence type="inferred from homology"/>
<dbReference type="Gene3D" id="1.20.5.100">
    <property type="entry name" value="Cytochrome c1, transmembrane anchor, C-terminal"/>
    <property type="match status" value="1"/>
</dbReference>
<accession>A0A517ZLF8</accession>
<dbReference type="GO" id="GO:0051287">
    <property type="term" value="F:NAD binding"/>
    <property type="evidence" value="ECO:0007669"/>
    <property type="project" value="InterPro"/>
</dbReference>
<dbReference type="NCBIfam" id="TIGR03026">
    <property type="entry name" value="NDP-sugDHase"/>
    <property type="match status" value="1"/>
</dbReference>
<dbReference type="AlphaFoldDB" id="A0A517ZLF8"/>
<keyword evidence="2" id="KW-0520">NAD</keyword>